<gene>
    <name evidence="6" type="ORF">ARMSODRAFT_364103</name>
</gene>
<dbReference type="Gene3D" id="3.30.40.10">
    <property type="entry name" value="Zinc/RING finger domain, C3HC4 (zinc finger)"/>
    <property type="match status" value="1"/>
</dbReference>
<keyword evidence="7" id="KW-1185">Reference proteome</keyword>
<evidence type="ECO:0000259" key="5">
    <source>
        <dbReference type="SMART" id="SM00249"/>
    </source>
</evidence>
<evidence type="ECO:0000256" key="1">
    <source>
        <dbReference type="ARBA" id="ARBA00022723"/>
    </source>
</evidence>
<feature type="region of interest" description="Disordered" evidence="4">
    <location>
        <begin position="1215"/>
        <end position="1250"/>
    </location>
</feature>
<protein>
    <recommendedName>
        <fullName evidence="5">Zinc finger PHD-type domain-containing protein</fullName>
    </recommendedName>
</protein>
<evidence type="ECO:0000313" key="6">
    <source>
        <dbReference type="EMBL" id="PBK66379.1"/>
    </source>
</evidence>
<feature type="region of interest" description="Disordered" evidence="4">
    <location>
        <begin position="804"/>
        <end position="837"/>
    </location>
</feature>
<evidence type="ECO:0000256" key="4">
    <source>
        <dbReference type="SAM" id="MobiDB-lite"/>
    </source>
</evidence>
<keyword evidence="1" id="KW-0479">Metal-binding</keyword>
<dbReference type="InterPro" id="IPR019786">
    <property type="entry name" value="Zinc_finger_PHD-type_CS"/>
</dbReference>
<keyword evidence="2" id="KW-0863">Zinc-finger</keyword>
<evidence type="ECO:0000256" key="2">
    <source>
        <dbReference type="ARBA" id="ARBA00022771"/>
    </source>
</evidence>
<feature type="region of interest" description="Disordered" evidence="4">
    <location>
        <begin position="1"/>
        <end position="63"/>
    </location>
</feature>
<feature type="compositionally biased region" description="Acidic residues" evidence="4">
    <location>
        <begin position="820"/>
        <end position="835"/>
    </location>
</feature>
<dbReference type="SMART" id="SM00249">
    <property type="entry name" value="PHD"/>
    <property type="match status" value="1"/>
</dbReference>
<proteinExistence type="predicted"/>
<evidence type="ECO:0000256" key="3">
    <source>
        <dbReference type="ARBA" id="ARBA00022833"/>
    </source>
</evidence>
<dbReference type="InterPro" id="IPR013083">
    <property type="entry name" value="Znf_RING/FYVE/PHD"/>
</dbReference>
<feature type="compositionally biased region" description="Low complexity" evidence="4">
    <location>
        <begin position="51"/>
        <end position="61"/>
    </location>
</feature>
<evidence type="ECO:0000313" key="7">
    <source>
        <dbReference type="Proteomes" id="UP000218334"/>
    </source>
</evidence>
<dbReference type="GO" id="GO:0008270">
    <property type="term" value="F:zinc ion binding"/>
    <property type="evidence" value="ECO:0007669"/>
    <property type="project" value="UniProtKB-KW"/>
</dbReference>
<keyword evidence="3" id="KW-0862">Zinc</keyword>
<name>A0A2H3B640_9AGAR</name>
<feature type="domain" description="Zinc finger PHD-type" evidence="5">
    <location>
        <begin position="1317"/>
        <end position="1366"/>
    </location>
</feature>
<feature type="compositionally biased region" description="Polar residues" evidence="4">
    <location>
        <begin position="1"/>
        <end position="11"/>
    </location>
</feature>
<sequence length="1375" mass="154060">MGNAHSKTPPASSDDKHQTFSQANEETTSPRRDVIDVDAVPITRETSPARSTSSSHISSSIHQHHPCPGILMSSSAGESMHLAYPFGVHELFDNPWDYSSIAGQLFIHSRACQRWGTFDGLCSSCKALEGGDLLAGVQKRMKNGTHPNAPLGYHGIGALQRTIQKNRKSIRTLRLQGLNSTRRLTTTKAALDRHKLWMTAIGSGKVERIERLVRVGLKRGAGIKEMLRMYDRAANKVYRPCSYTEEDYMRTLLLWRLGGQRIGNIAHKALSLPAVNTVRSRSLVPMIEASPGIPQLTTIQKNVGSSFAAITEIVQKKRIVHQSVMFDEIKCELRARWNPRTNFILGICREHGERVGLEFKSENEALLLNQALEENQVHLATEVTVGAIGLLTGESRLYSARPILLSGTCKAEKGVDHAKLIDTTVKACADTQVRTICLASDGDPIRGKALIRLTFKHTLPENSPLHPILSRLPFMNLEVGDDDLTADKDYKHVFKRFRNLCLRKAGSTVHGVQIMPSLLRAHLADNGLNTVRINNLLNLHDTHDVKLAYDLLKEIWSLPEIPASTNPRPGFTATRDALRTMGDLFQHLLMPYICVDLTLSEQLEHLSSAAHMVLALFVEECAKTKLMPSQLYLDVQIMIKNVFFCVAKAQVDDPEGRFWLVLLGTDRLEELFGIVRTMVGNNVNVDVLQLGERITSATEVSTILALYPHWDIPPRRLKLPALTRDGPVIHDHVDHLKPASWKGDIRVSSVDLQTCWLMGRRAVELAHPPLKIILDNMGPAVDMLCPFGVDMVKVPRDEIDDTLELDDDSLDDSPSFPVQDLEDATSEEEEEDDASCDTRTKYQPCFELDGKQVHKAWFLKHTFPWKLNSTDRLKRVQNAPRHAMNQDTHLTVESEAEEDVLTVDSTVTTLIRCQDYLFLAIAEVLDITYQNQHRSQIPACVLRDATTIVNYQLLCIIPANGDDDPTSTFDWKWSYRRGSSHQVPGRLVHPYKPVVCTPNTGKPFYTFESRNLRAIASSMLEDLSPDDSHRLPQVAASPDFPYRESAGLACFVCEQNGNERDILDAAVKKCTYCQPPVALPPSNMRLLEHMGAHILYDKNIDRSLEPCGSCLRPSPACSFYLKRSSGTVSDMRVDQKRSVCINKVSFRYKVAAASPSTSLCSNIPVMCPECPPKAPAVWKYNMPSHMERKHPHVPQNALSEEWAVSDLEMDLMKNIWSKRHKNKKNKKNKKQGKQRLQISEAHKSALAPEDEISEQDFDSDLEGIQSEQLGPADEKTIEEDIVMSSDLQDATEQIPFSEAPENSHGRKRHAREEVFGVCICGDTIDGNQVDDDVVACTRAGCKFGLYHIACIGLSRRADNWICEACRPAKRSKRRR</sequence>
<feature type="compositionally biased region" description="Basic residues" evidence="4">
    <location>
        <begin position="1216"/>
        <end position="1233"/>
    </location>
</feature>
<reference evidence="7" key="1">
    <citation type="journal article" date="2017" name="Nat. Ecol. Evol.">
        <title>Genome expansion and lineage-specific genetic innovations in the forest pathogenic fungi Armillaria.</title>
        <authorList>
            <person name="Sipos G."/>
            <person name="Prasanna A.N."/>
            <person name="Walter M.C."/>
            <person name="O'Connor E."/>
            <person name="Balint B."/>
            <person name="Krizsan K."/>
            <person name="Kiss B."/>
            <person name="Hess J."/>
            <person name="Varga T."/>
            <person name="Slot J."/>
            <person name="Riley R."/>
            <person name="Boka B."/>
            <person name="Rigling D."/>
            <person name="Barry K."/>
            <person name="Lee J."/>
            <person name="Mihaltcheva S."/>
            <person name="LaButti K."/>
            <person name="Lipzen A."/>
            <person name="Waldron R."/>
            <person name="Moloney N.M."/>
            <person name="Sperisen C."/>
            <person name="Kredics L."/>
            <person name="Vagvoelgyi C."/>
            <person name="Patrignani A."/>
            <person name="Fitzpatrick D."/>
            <person name="Nagy I."/>
            <person name="Doyle S."/>
            <person name="Anderson J.B."/>
            <person name="Grigoriev I.V."/>
            <person name="Gueldener U."/>
            <person name="Muensterkoetter M."/>
            <person name="Nagy L.G."/>
        </authorList>
    </citation>
    <scope>NUCLEOTIDE SEQUENCE [LARGE SCALE GENOMIC DNA]</scope>
    <source>
        <strain evidence="7">28-4</strain>
    </source>
</reference>
<dbReference type="InterPro" id="IPR011011">
    <property type="entry name" value="Znf_FYVE_PHD"/>
</dbReference>
<dbReference type="SUPFAM" id="SSF57903">
    <property type="entry name" value="FYVE/PHD zinc finger"/>
    <property type="match status" value="1"/>
</dbReference>
<dbReference type="PROSITE" id="PS01359">
    <property type="entry name" value="ZF_PHD_1"/>
    <property type="match status" value="1"/>
</dbReference>
<dbReference type="InterPro" id="IPR001965">
    <property type="entry name" value="Znf_PHD"/>
</dbReference>
<accession>A0A2H3B640</accession>
<dbReference type="Proteomes" id="UP000218334">
    <property type="component" value="Unassembled WGS sequence"/>
</dbReference>
<dbReference type="EMBL" id="KZ293441">
    <property type="protein sequence ID" value="PBK66379.1"/>
    <property type="molecule type" value="Genomic_DNA"/>
</dbReference>
<organism evidence="6 7">
    <name type="scientific">Armillaria solidipes</name>
    <dbReference type="NCBI Taxonomy" id="1076256"/>
    <lineage>
        <taxon>Eukaryota</taxon>
        <taxon>Fungi</taxon>
        <taxon>Dikarya</taxon>
        <taxon>Basidiomycota</taxon>
        <taxon>Agaricomycotina</taxon>
        <taxon>Agaricomycetes</taxon>
        <taxon>Agaricomycetidae</taxon>
        <taxon>Agaricales</taxon>
        <taxon>Marasmiineae</taxon>
        <taxon>Physalacriaceae</taxon>
        <taxon>Armillaria</taxon>
    </lineage>
</organism>